<evidence type="ECO:0000256" key="1">
    <source>
        <dbReference type="ARBA" id="ARBA00023604"/>
    </source>
</evidence>
<dbReference type="Proteomes" id="UP001287356">
    <property type="component" value="Unassembled WGS sequence"/>
</dbReference>
<evidence type="ECO:0000313" key="3">
    <source>
        <dbReference type="Proteomes" id="UP001287356"/>
    </source>
</evidence>
<proteinExistence type="inferred from homology"/>
<evidence type="ECO:0000313" key="2">
    <source>
        <dbReference type="EMBL" id="KAK3369296.1"/>
    </source>
</evidence>
<reference evidence="2" key="1">
    <citation type="journal article" date="2023" name="Mol. Phylogenet. Evol.">
        <title>Genome-scale phylogeny and comparative genomics of the fungal order Sordariales.</title>
        <authorList>
            <person name="Hensen N."/>
            <person name="Bonometti L."/>
            <person name="Westerberg I."/>
            <person name="Brannstrom I.O."/>
            <person name="Guillou S."/>
            <person name="Cros-Aarteil S."/>
            <person name="Calhoun S."/>
            <person name="Haridas S."/>
            <person name="Kuo A."/>
            <person name="Mondo S."/>
            <person name="Pangilinan J."/>
            <person name="Riley R."/>
            <person name="LaButti K."/>
            <person name="Andreopoulos B."/>
            <person name="Lipzen A."/>
            <person name="Chen C."/>
            <person name="Yan M."/>
            <person name="Daum C."/>
            <person name="Ng V."/>
            <person name="Clum A."/>
            <person name="Steindorff A."/>
            <person name="Ohm R.A."/>
            <person name="Martin F."/>
            <person name="Silar P."/>
            <person name="Natvig D.O."/>
            <person name="Lalanne C."/>
            <person name="Gautier V."/>
            <person name="Ament-Velasquez S.L."/>
            <person name="Kruys A."/>
            <person name="Hutchinson M.I."/>
            <person name="Powell A.J."/>
            <person name="Barry K."/>
            <person name="Miller A.N."/>
            <person name="Grigoriev I.V."/>
            <person name="Debuchy R."/>
            <person name="Gladieux P."/>
            <person name="Hiltunen Thoren M."/>
            <person name="Johannesson H."/>
        </authorList>
    </citation>
    <scope>NUCLEOTIDE SEQUENCE</scope>
    <source>
        <strain evidence="2">CBS 958.72</strain>
    </source>
</reference>
<gene>
    <name evidence="2" type="ORF">B0T24DRAFT_668799</name>
</gene>
<comment type="similarity">
    <text evidence="1">Belongs to the asaB hydroxylase/desaturase family.</text>
</comment>
<protein>
    <recommendedName>
        <fullName evidence="4">GA4 desaturase</fullName>
    </recommendedName>
</protein>
<name>A0AAE0N395_9PEZI</name>
<organism evidence="2 3">
    <name type="scientific">Lasiosphaeria ovina</name>
    <dbReference type="NCBI Taxonomy" id="92902"/>
    <lineage>
        <taxon>Eukaryota</taxon>
        <taxon>Fungi</taxon>
        <taxon>Dikarya</taxon>
        <taxon>Ascomycota</taxon>
        <taxon>Pezizomycotina</taxon>
        <taxon>Sordariomycetes</taxon>
        <taxon>Sordariomycetidae</taxon>
        <taxon>Sordariales</taxon>
        <taxon>Lasiosphaeriaceae</taxon>
        <taxon>Lasiosphaeria</taxon>
    </lineage>
</organism>
<dbReference type="EMBL" id="JAULSN010000006">
    <property type="protein sequence ID" value="KAK3369296.1"/>
    <property type="molecule type" value="Genomic_DNA"/>
</dbReference>
<dbReference type="GO" id="GO:0016491">
    <property type="term" value="F:oxidoreductase activity"/>
    <property type="evidence" value="ECO:0007669"/>
    <property type="project" value="InterPro"/>
</dbReference>
<evidence type="ECO:0008006" key="4">
    <source>
        <dbReference type="Google" id="ProtNLM"/>
    </source>
</evidence>
<sequence>MILDADLAIKDTARQIQANLNYLLPNGPSINRGFVSAGIERNTGRYGPFPTMIRDGRTIRPHFSLDRHGFELLDAPTSVANFANSAAIERALDASLVVPTSWMLRTSGAIPPREKQEPYRHYGGLQPATGEVHVDTEPSRQAAYAQRMYAQVRPEGKGFKRFVISSIWRTFSPPPQDYPLAVCDTRSVRKDEGTPNVLWVVDQMPDDLLDPAIGDDNAQPLAAAIFRHSPDHRWWYFSRMARDEVLLFKFHDSDRSVGWRVPHSAFWDGSLEGANTRESIECRTIAFFE</sequence>
<dbReference type="NCBIfam" id="NF041278">
    <property type="entry name" value="CmcJ_NvfI_EfuI"/>
    <property type="match status" value="1"/>
</dbReference>
<dbReference type="PANTHER" id="PTHR34598">
    <property type="entry name" value="BLL6449 PROTEIN"/>
    <property type="match status" value="1"/>
</dbReference>
<reference evidence="2" key="2">
    <citation type="submission" date="2023-06" db="EMBL/GenBank/DDBJ databases">
        <authorList>
            <consortium name="Lawrence Berkeley National Laboratory"/>
            <person name="Haridas S."/>
            <person name="Hensen N."/>
            <person name="Bonometti L."/>
            <person name="Westerberg I."/>
            <person name="Brannstrom I.O."/>
            <person name="Guillou S."/>
            <person name="Cros-Aarteil S."/>
            <person name="Calhoun S."/>
            <person name="Kuo A."/>
            <person name="Mondo S."/>
            <person name="Pangilinan J."/>
            <person name="Riley R."/>
            <person name="Labutti K."/>
            <person name="Andreopoulos B."/>
            <person name="Lipzen A."/>
            <person name="Chen C."/>
            <person name="Yanf M."/>
            <person name="Daum C."/>
            <person name="Ng V."/>
            <person name="Clum A."/>
            <person name="Steindorff A."/>
            <person name="Ohm R."/>
            <person name="Martin F."/>
            <person name="Silar P."/>
            <person name="Natvig D."/>
            <person name="Lalanne C."/>
            <person name="Gautier V."/>
            <person name="Ament-Velasquez S.L."/>
            <person name="Kruys A."/>
            <person name="Hutchinson M.I."/>
            <person name="Powell A.J."/>
            <person name="Barry K."/>
            <person name="Miller A.N."/>
            <person name="Grigoriev I.V."/>
            <person name="Debuchy R."/>
            <person name="Gladieux P."/>
            <person name="Thoren M.H."/>
            <person name="Johannesson H."/>
        </authorList>
    </citation>
    <scope>NUCLEOTIDE SEQUENCE</scope>
    <source>
        <strain evidence="2">CBS 958.72</strain>
    </source>
</reference>
<dbReference type="PANTHER" id="PTHR34598:SF3">
    <property type="entry name" value="OXIDOREDUCTASE AN1597"/>
    <property type="match status" value="1"/>
</dbReference>
<dbReference type="AlphaFoldDB" id="A0AAE0N395"/>
<comment type="caution">
    <text evidence="2">The sequence shown here is derived from an EMBL/GenBank/DDBJ whole genome shotgun (WGS) entry which is preliminary data.</text>
</comment>
<keyword evidence="3" id="KW-1185">Reference proteome</keyword>
<accession>A0AAE0N395</accession>
<dbReference type="InterPro" id="IPR044053">
    <property type="entry name" value="AsaB-like"/>
</dbReference>